<protein>
    <submittedName>
        <fullName evidence="2">Histone-lysine N-methyltransferase setd3</fullName>
    </submittedName>
</protein>
<name>A0AAD5XFY9_9FUNG</name>
<keyword evidence="1" id="KW-0812">Transmembrane</keyword>
<dbReference type="Gene3D" id="3.90.1410.10">
    <property type="entry name" value="set domain protein methyltransferase, domain 1"/>
    <property type="match status" value="1"/>
</dbReference>
<organism evidence="2 3">
    <name type="scientific">Physocladia obscura</name>
    <dbReference type="NCBI Taxonomy" id="109957"/>
    <lineage>
        <taxon>Eukaryota</taxon>
        <taxon>Fungi</taxon>
        <taxon>Fungi incertae sedis</taxon>
        <taxon>Chytridiomycota</taxon>
        <taxon>Chytridiomycota incertae sedis</taxon>
        <taxon>Chytridiomycetes</taxon>
        <taxon>Chytridiales</taxon>
        <taxon>Chytriomycetaceae</taxon>
        <taxon>Physocladia</taxon>
    </lineage>
</organism>
<dbReference type="SUPFAM" id="SSF82199">
    <property type="entry name" value="SET domain"/>
    <property type="match status" value="1"/>
</dbReference>
<dbReference type="InterPro" id="IPR046341">
    <property type="entry name" value="SET_dom_sf"/>
</dbReference>
<proteinExistence type="predicted"/>
<keyword evidence="1" id="KW-0472">Membrane</keyword>
<dbReference type="AlphaFoldDB" id="A0AAD5XFY9"/>
<gene>
    <name evidence="2" type="primary">SETD3</name>
    <name evidence="2" type="ORF">HK100_012364</name>
</gene>
<keyword evidence="3" id="KW-1185">Reference proteome</keyword>
<dbReference type="CDD" id="cd10527">
    <property type="entry name" value="SET_LSMT"/>
    <property type="match status" value="1"/>
</dbReference>
<reference evidence="2" key="1">
    <citation type="submission" date="2020-05" db="EMBL/GenBank/DDBJ databases">
        <title>Phylogenomic resolution of chytrid fungi.</title>
        <authorList>
            <person name="Stajich J.E."/>
            <person name="Amses K."/>
            <person name="Simmons R."/>
            <person name="Seto K."/>
            <person name="Myers J."/>
            <person name="Bonds A."/>
            <person name="Quandt C.A."/>
            <person name="Barry K."/>
            <person name="Liu P."/>
            <person name="Grigoriev I."/>
            <person name="Longcore J.E."/>
            <person name="James T.Y."/>
        </authorList>
    </citation>
    <scope>NUCLEOTIDE SEQUENCE</scope>
    <source>
        <strain evidence="2">JEL0513</strain>
    </source>
</reference>
<feature type="transmembrane region" description="Helical" evidence="1">
    <location>
        <begin position="25"/>
        <end position="45"/>
    </location>
</feature>
<evidence type="ECO:0000313" key="3">
    <source>
        <dbReference type="Proteomes" id="UP001211907"/>
    </source>
</evidence>
<dbReference type="EMBL" id="JADGJH010000878">
    <property type="protein sequence ID" value="KAJ3121479.1"/>
    <property type="molecule type" value="Genomic_DNA"/>
</dbReference>
<sequence>MASKYKSKKQQPNVIDTSPAKTEKISLKTVAVVVGIIAVAIAVTINSDFLERKKSVETGPNESITRFVAWMKQGNLIHDGTVVRELQTIHDSLAKTDPIISDFLKKYPDTEWVPIIAAYVLVHRKDPKWEPYLSFLPINHTTPLYWTEDELKVIAATDLSFDLTQMREDIQTQWMRWKNHLSDSLTFEDFLWAWHVVMSRVWLLPVGEQTNKAVMIPMVDVANHYGKPKVKIEYSKELGAVTMTATKPIQAGDQIDVTYGQDSSYKSLKYMGFTIPNNDHNEDCRVQLFRRPKIDVNYHREKRWCLFQTHKLKKTILNCHLGKPQEKETLEYVRDQVAKKFKTYRSSIKTDNEILNSVTKDTPVNFVNGVRERRG</sequence>
<dbReference type="GO" id="GO:0016279">
    <property type="term" value="F:protein-lysine N-methyltransferase activity"/>
    <property type="evidence" value="ECO:0007669"/>
    <property type="project" value="UniProtKB-ARBA"/>
</dbReference>
<keyword evidence="1" id="KW-1133">Transmembrane helix</keyword>
<evidence type="ECO:0000256" key="1">
    <source>
        <dbReference type="SAM" id="Phobius"/>
    </source>
</evidence>
<dbReference type="PANTHER" id="PTHR13271">
    <property type="entry name" value="UNCHARACTERIZED PUTATIVE METHYLTRANSFERASE"/>
    <property type="match status" value="1"/>
</dbReference>
<dbReference type="Proteomes" id="UP001211907">
    <property type="component" value="Unassembled WGS sequence"/>
</dbReference>
<comment type="caution">
    <text evidence="2">The sequence shown here is derived from an EMBL/GenBank/DDBJ whole genome shotgun (WGS) entry which is preliminary data.</text>
</comment>
<dbReference type="InterPro" id="IPR050600">
    <property type="entry name" value="SETD3_SETD6_MTase"/>
</dbReference>
<accession>A0AAD5XFY9</accession>
<evidence type="ECO:0000313" key="2">
    <source>
        <dbReference type="EMBL" id="KAJ3121479.1"/>
    </source>
</evidence>
<dbReference type="PANTHER" id="PTHR13271:SF155">
    <property type="entry name" value="SET DOMAIN-CONTAINING PROTEIN"/>
    <property type="match status" value="1"/>
</dbReference>